<comment type="similarity">
    <text evidence="1">Belongs to the GST superfamily. Theta family.</text>
</comment>
<dbReference type="InterPro" id="IPR036249">
    <property type="entry name" value="Thioredoxin-like_sf"/>
</dbReference>
<feature type="domain" description="GST N-terminal" evidence="7">
    <location>
        <begin position="1"/>
        <end position="84"/>
    </location>
</feature>
<evidence type="ECO:0000256" key="5">
    <source>
        <dbReference type="ARBA" id="ARBA00041523"/>
    </source>
</evidence>
<dbReference type="Pfam" id="PF00043">
    <property type="entry name" value="GST_C"/>
    <property type="match status" value="1"/>
</dbReference>
<evidence type="ECO:0000313" key="9">
    <source>
        <dbReference type="EMBL" id="SSX10044.1"/>
    </source>
</evidence>
<keyword evidence="4" id="KW-0808">Transferase</keyword>
<evidence type="ECO:0000313" key="10">
    <source>
        <dbReference type="EMBL" id="SSX29766.1"/>
    </source>
</evidence>
<evidence type="ECO:0000256" key="6">
    <source>
        <dbReference type="ARBA" id="ARBA00047960"/>
    </source>
</evidence>
<proteinExistence type="inferred from homology"/>
<dbReference type="VEuPathDB" id="VectorBase:CSON001667"/>
<dbReference type="InterPro" id="IPR004045">
    <property type="entry name" value="Glutathione_S-Trfase_N"/>
</dbReference>
<dbReference type="SFLD" id="SFLDS00019">
    <property type="entry name" value="Glutathione_Transferase_(cytos"/>
    <property type="match status" value="1"/>
</dbReference>
<dbReference type="GO" id="GO:0006749">
    <property type="term" value="P:glutathione metabolic process"/>
    <property type="evidence" value="ECO:0007669"/>
    <property type="project" value="TreeGrafter"/>
</dbReference>
<dbReference type="InterPro" id="IPR004046">
    <property type="entry name" value="GST_C"/>
</dbReference>
<dbReference type="EMBL" id="UFQS01001264">
    <property type="protein sequence ID" value="SSX10044.1"/>
    <property type="molecule type" value="Genomic_DNA"/>
</dbReference>
<protein>
    <recommendedName>
        <fullName evidence="3">glutathione transferase</fullName>
        <ecNumber evidence="3">2.5.1.18</ecNumber>
    </recommendedName>
    <alternativeName>
        <fullName evidence="5">GST class-theta</fullName>
    </alternativeName>
</protein>
<evidence type="ECO:0000256" key="4">
    <source>
        <dbReference type="ARBA" id="ARBA00022679"/>
    </source>
</evidence>
<dbReference type="AlphaFoldDB" id="A0A336MHQ2"/>
<dbReference type="PROSITE" id="PS50404">
    <property type="entry name" value="GST_NTER"/>
    <property type="match status" value="1"/>
</dbReference>
<name>A0A336MHQ2_CULSO</name>
<evidence type="ECO:0000259" key="8">
    <source>
        <dbReference type="PROSITE" id="PS50405"/>
    </source>
</evidence>
<dbReference type="InterPro" id="IPR040079">
    <property type="entry name" value="Glutathione_S-Trfase"/>
</dbReference>
<sequence length="217" mass="25532">MTLNLHHLYESVDVRAIKLTSDQLGINIKLKPVNIKKDKNFKAQFLKLNPQELPPTFYDHTNGLALWEPKAIILYLLDKFYDLSGELYPIDPEYRARINEILFFDETVFEKAFRNFWYPQIFDGKPGKFETFKEMESALNKLETLLSHFQWIAGPNLTVADLVVLATVVNYYIVGEKDITKYKNIMKWYQNCEVYVKGFDENVKSALRCKKLFELLK</sequence>
<reference evidence="9" key="1">
    <citation type="submission" date="2018-04" db="EMBL/GenBank/DDBJ databases">
        <authorList>
            <person name="Go L.Y."/>
            <person name="Mitchell J.A."/>
        </authorList>
    </citation>
    <scope>NUCLEOTIDE SEQUENCE</scope>
    <source>
        <tissue evidence="9">Whole organism</tissue>
    </source>
</reference>
<gene>
    <name evidence="10" type="primary">CSON001667</name>
</gene>
<dbReference type="PANTHER" id="PTHR43969">
    <property type="entry name" value="GLUTATHIONE S TRANSFERASE D10, ISOFORM A-RELATED"/>
    <property type="match status" value="1"/>
</dbReference>
<evidence type="ECO:0000256" key="2">
    <source>
        <dbReference type="ARBA" id="ARBA00011738"/>
    </source>
</evidence>
<comment type="catalytic activity">
    <reaction evidence="6">
        <text>RX + glutathione = an S-substituted glutathione + a halide anion + H(+)</text>
        <dbReference type="Rhea" id="RHEA:16437"/>
        <dbReference type="ChEBI" id="CHEBI:15378"/>
        <dbReference type="ChEBI" id="CHEBI:16042"/>
        <dbReference type="ChEBI" id="CHEBI:17792"/>
        <dbReference type="ChEBI" id="CHEBI:57925"/>
        <dbReference type="ChEBI" id="CHEBI:90779"/>
        <dbReference type="EC" id="2.5.1.18"/>
    </reaction>
</comment>
<dbReference type="Gene3D" id="1.20.1050.10">
    <property type="match status" value="1"/>
</dbReference>
<dbReference type="SUPFAM" id="SSF52833">
    <property type="entry name" value="Thioredoxin-like"/>
    <property type="match status" value="1"/>
</dbReference>
<dbReference type="Pfam" id="PF02798">
    <property type="entry name" value="GST_N"/>
    <property type="match status" value="1"/>
</dbReference>
<comment type="subunit">
    <text evidence="2">Homodimer.</text>
</comment>
<evidence type="ECO:0000256" key="1">
    <source>
        <dbReference type="ARBA" id="ARBA00009899"/>
    </source>
</evidence>
<dbReference type="PROSITE" id="PS50405">
    <property type="entry name" value="GST_CTER"/>
    <property type="match status" value="1"/>
</dbReference>
<dbReference type="CDD" id="cd03177">
    <property type="entry name" value="GST_C_Delta_Epsilon"/>
    <property type="match status" value="1"/>
</dbReference>
<dbReference type="EMBL" id="UFQT01001264">
    <property type="protein sequence ID" value="SSX29766.1"/>
    <property type="molecule type" value="Genomic_DNA"/>
</dbReference>
<dbReference type="EC" id="2.5.1.18" evidence="3"/>
<reference evidence="10" key="2">
    <citation type="submission" date="2018-07" db="EMBL/GenBank/DDBJ databases">
        <authorList>
            <person name="Quirk P.G."/>
            <person name="Krulwich T.A."/>
        </authorList>
    </citation>
    <scope>NUCLEOTIDE SEQUENCE</scope>
</reference>
<dbReference type="GO" id="GO:0004364">
    <property type="term" value="F:glutathione transferase activity"/>
    <property type="evidence" value="ECO:0007669"/>
    <property type="project" value="UniProtKB-EC"/>
</dbReference>
<dbReference type="FunFam" id="1.20.1050.10:FF:000007">
    <property type="entry name" value="Glutathione S-transferase 1-1"/>
    <property type="match status" value="1"/>
</dbReference>
<feature type="domain" description="GST C-terminal" evidence="8">
    <location>
        <begin position="91"/>
        <end position="213"/>
    </location>
</feature>
<dbReference type="PANTHER" id="PTHR43969:SF9">
    <property type="entry name" value="GLUTATHIONE S TRANSFERASE D10, ISOFORM A-RELATED"/>
    <property type="match status" value="1"/>
</dbReference>
<accession>A0A336MHQ2</accession>
<evidence type="ECO:0000256" key="3">
    <source>
        <dbReference type="ARBA" id="ARBA00012452"/>
    </source>
</evidence>
<evidence type="ECO:0000259" key="7">
    <source>
        <dbReference type="PROSITE" id="PS50404"/>
    </source>
</evidence>
<dbReference type="SFLD" id="SFLDG00358">
    <property type="entry name" value="Main_(cytGST)"/>
    <property type="match status" value="1"/>
</dbReference>
<dbReference type="SUPFAM" id="SSF47616">
    <property type="entry name" value="GST C-terminal domain-like"/>
    <property type="match status" value="1"/>
</dbReference>
<organism evidence="10">
    <name type="scientific">Culicoides sonorensis</name>
    <name type="common">Biting midge</name>
    <dbReference type="NCBI Taxonomy" id="179676"/>
    <lineage>
        <taxon>Eukaryota</taxon>
        <taxon>Metazoa</taxon>
        <taxon>Ecdysozoa</taxon>
        <taxon>Arthropoda</taxon>
        <taxon>Hexapoda</taxon>
        <taxon>Insecta</taxon>
        <taxon>Pterygota</taxon>
        <taxon>Neoptera</taxon>
        <taxon>Endopterygota</taxon>
        <taxon>Diptera</taxon>
        <taxon>Nematocera</taxon>
        <taxon>Chironomoidea</taxon>
        <taxon>Ceratopogonidae</taxon>
        <taxon>Ceratopogoninae</taxon>
        <taxon>Culicoides</taxon>
        <taxon>Monoculicoides</taxon>
    </lineage>
</organism>
<dbReference type="Gene3D" id="3.40.30.10">
    <property type="entry name" value="Glutaredoxin"/>
    <property type="match status" value="1"/>
</dbReference>
<dbReference type="InterPro" id="IPR036282">
    <property type="entry name" value="Glutathione-S-Trfase_C_sf"/>
</dbReference>
<dbReference type="InterPro" id="IPR010987">
    <property type="entry name" value="Glutathione-S-Trfase_C-like"/>
</dbReference>